<dbReference type="GO" id="GO:0005164">
    <property type="term" value="F:tumor necrosis factor receptor binding"/>
    <property type="evidence" value="ECO:0007669"/>
    <property type="project" value="InterPro"/>
</dbReference>
<sequence length="232" mass="26551">MPLCNERDALCLEMSEFQVTDRSVLILIDHCNEMKRQERHSRIITCFLFLVLGAIFILYTQTHSSLDSKHSKNELERRTGAYQQQIGTSPIAHLTALKSNLGDIKYLDWETTNGDAHLHAFNFSNNALIAPQDGHYLIYLQITYRMDVNFGCSSGSPVELKQQVFQRSDRYPEETLLLMALDSIDCSKSSRTSVYTSGVFSLKKGDELKVKAEHPMLIDWNEKKMFFGAFLI</sequence>
<reference evidence="7" key="1">
    <citation type="journal article" date="2023" name="Science">
        <title>Genome structures resolve the early diversification of teleost fishes.</title>
        <authorList>
            <person name="Parey E."/>
            <person name="Louis A."/>
            <person name="Montfort J."/>
            <person name="Bouchez O."/>
            <person name="Roques C."/>
            <person name="Iampietro C."/>
            <person name="Lluch J."/>
            <person name="Castinel A."/>
            <person name="Donnadieu C."/>
            <person name="Desvignes T."/>
            <person name="Floi Bucao C."/>
            <person name="Jouanno E."/>
            <person name="Wen M."/>
            <person name="Mejri S."/>
            <person name="Dirks R."/>
            <person name="Jansen H."/>
            <person name="Henkel C."/>
            <person name="Chen W.J."/>
            <person name="Zahm M."/>
            <person name="Cabau C."/>
            <person name="Klopp C."/>
            <person name="Thompson A.W."/>
            <person name="Robinson-Rechavi M."/>
            <person name="Braasch I."/>
            <person name="Lecointre G."/>
            <person name="Bobe J."/>
            <person name="Postlethwait J.H."/>
            <person name="Berthelot C."/>
            <person name="Roest Crollius H."/>
            <person name="Guiguen Y."/>
        </authorList>
    </citation>
    <scope>NUCLEOTIDE SEQUENCE</scope>
    <source>
        <strain evidence="7">WJC10195</strain>
    </source>
</reference>
<keyword evidence="4 5" id="KW-0472">Membrane</keyword>
<dbReference type="PANTHER" id="PTHR11471">
    <property type="entry name" value="TUMOR NECROSIS FACTOR FAMILY MEMBER"/>
    <property type="match status" value="1"/>
</dbReference>
<evidence type="ECO:0000259" key="6">
    <source>
        <dbReference type="PROSITE" id="PS50049"/>
    </source>
</evidence>
<dbReference type="CDD" id="cd00184">
    <property type="entry name" value="TNF"/>
    <property type="match status" value="1"/>
</dbReference>
<keyword evidence="8" id="KW-1185">Reference proteome</keyword>
<dbReference type="EMBL" id="JAINUF010000001">
    <property type="protein sequence ID" value="KAJ8379566.1"/>
    <property type="molecule type" value="Genomic_DNA"/>
</dbReference>
<dbReference type="GO" id="GO:0016020">
    <property type="term" value="C:membrane"/>
    <property type="evidence" value="ECO:0007669"/>
    <property type="project" value="UniProtKB-SubCell"/>
</dbReference>
<dbReference type="OrthoDB" id="9936525at2759"/>
<feature type="domain" description="THD" evidence="6">
    <location>
        <begin position="90"/>
        <end position="232"/>
    </location>
</feature>
<evidence type="ECO:0000256" key="1">
    <source>
        <dbReference type="ARBA" id="ARBA00004370"/>
    </source>
</evidence>
<proteinExistence type="inferred from homology"/>
<dbReference type="GO" id="GO:0006955">
    <property type="term" value="P:immune response"/>
    <property type="evidence" value="ECO:0007669"/>
    <property type="project" value="InterPro"/>
</dbReference>
<dbReference type="SMART" id="SM00207">
    <property type="entry name" value="TNF"/>
    <property type="match status" value="1"/>
</dbReference>
<keyword evidence="5" id="KW-1133">Transmembrane helix</keyword>
<feature type="transmembrane region" description="Helical" evidence="5">
    <location>
        <begin position="43"/>
        <end position="60"/>
    </location>
</feature>
<dbReference type="SUPFAM" id="SSF49842">
    <property type="entry name" value="TNF-like"/>
    <property type="match status" value="1"/>
</dbReference>
<evidence type="ECO:0000256" key="4">
    <source>
        <dbReference type="ARBA" id="ARBA00023136"/>
    </source>
</evidence>
<accession>A0A9Q1G9U2</accession>
<dbReference type="InterPro" id="IPR008983">
    <property type="entry name" value="Tumour_necrosis_fac-like_dom"/>
</dbReference>
<protein>
    <recommendedName>
        <fullName evidence="6">THD domain-containing protein</fullName>
    </recommendedName>
</protein>
<evidence type="ECO:0000313" key="7">
    <source>
        <dbReference type="EMBL" id="KAJ8379566.1"/>
    </source>
</evidence>
<evidence type="ECO:0000256" key="3">
    <source>
        <dbReference type="ARBA" id="ARBA00022514"/>
    </source>
</evidence>
<comment type="subcellular location">
    <subcellularLocation>
        <location evidence="1">Membrane</location>
    </subcellularLocation>
</comment>
<dbReference type="Gene3D" id="2.60.120.40">
    <property type="match status" value="1"/>
</dbReference>
<keyword evidence="5" id="KW-0812">Transmembrane</keyword>
<keyword evidence="3" id="KW-0202">Cytokine</keyword>
<gene>
    <name evidence="7" type="ORF">SKAU_G00003440</name>
</gene>
<dbReference type="GO" id="GO:0005615">
    <property type="term" value="C:extracellular space"/>
    <property type="evidence" value="ECO:0007669"/>
    <property type="project" value="UniProtKB-KW"/>
</dbReference>
<comment type="caution">
    <text evidence="7">The sequence shown here is derived from an EMBL/GenBank/DDBJ whole genome shotgun (WGS) entry which is preliminary data.</text>
</comment>
<evidence type="ECO:0000256" key="5">
    <source>
        <dbReference type="SAM" id="Phobius"/>
    </source>
</evidence>
<comment type="similarity">
    <text evidence="2">Belongs to the tumor necrosis factor family.</text>
</comment>
<dbReference type="Pfam" id="PF00229">
    <property type="entry name" value="TNF"/>
    <property type="match status" value="1"/>
</dbReference>
<dbReference type="Proteomes" id="UP001152622">
    <property type="component" value="Chromosome 1"/>
</dbReference>
<organism evidence="7 8">
    <name type="scientific">Synaphobranchus kaupii</name>
    <name type="common">Kaup's arrowtooth eel</name>
    <dbReference type="NCBI Taxonomy" id="118154"/>
    <lineage>
        <taxon>Eukaryota</taxon>
        <taxon>Metazoa</taxon>
        <taxon>Chordata</taxon>
        <taxon>Craniata</taxon>
        <taxon>Vertebrata</taxon>
        <taxon>Euteleostomi</taxon>
        <taxon>Actinopterygii</taxon>
        <taxon>Neopterygii</taxon>
        <taxon>Teleostei</taxon>
        <taxon>Anguilliformes</taxon>
        <taxon>Synaphobranchidae</taxon>
        <taxon>Synaphobranchus</taxon>
    </lineage>
</organism>
<dbReference type="PANTHER" id="PTHR11471:SF24">
    <property type="entry name" value="TUMOR NECROSIS FACTOR LIGAND SUPERFAMILY MEMBER 15"/>
    <property type="match status" value="1"/>
</dbReference>
<dbReference type="GO" id="GO:0005125">
    <property type="term" value="F:cytokine activity"/>
    <property type="evidence" value="ECO:0007669"/>
    <property type="project" value="UniProtKB-KW"/>
</dbReference>
<evidence type="ECO:0000256" key="2">
    <source>
        <dbReference type="ARBA" id="ARBA00008670"/>
    </source>
</evidence>
<evidence type="ECO:0000313" key="8">
    <source>
        <dbReference type="Proteomes" id="UP001152622"/>
    </source>
</evidence>
<name>A0A9Q1G9U2_SYNKA</name>
<dbReference type="PROSITE" id="PS50049">
    <property type="entry name" value="THD_2"/>
    <property type="match status" value="1"/>
</dbReference>
<dbReference type="InterPro" id="IPR006052">
    <property type="entry name" value="TNF_dom"/>
</dbReference>
<dbReference type="AlphaFoldDB" id="A0A9Q1G9U2"/>